<dbReference type="Proteomes" id="UP001066276">
    <property type="component" value="Chromosome 4_2"/>
</dbReference>
<sequence>MEIGATPEWEVRQDHFLNLDRRDREQDRNGTVRTANGAIAENIRNLLRRPLHSHNTMTAVDCDDFLKDIYLQGLSGEAQETLEADLTVAELTQTIHDLQSGKAVGPNGLLSKL</sequence>
<organism evidence="1 2">
    <name type="scientific">Pleurodeles waltl</name>
    <name type="common">Iberian ribbed newt</name>
    <dbReference type="NCBI Taxonomy" id="8319"/>
    <lineage>
        <taxon>Eukaryota</taxon>
        <taxon>Metazoa</taxon>
        <taxon>Chordata</taxon>
        <taxon>Craniata</taxon>
        <taxon>Vertebrata</taxon>
        <taxon>Euteleostomi</taxon>
        <taxon>Amphibia</taxon>
        <taxon>Batrachia</taxon>
        <taxon>Caudata</taxon>
        <taxon>Salamandroidea</taxon>
        <taxon>Salamandridae</taxon>
        <taxon>Pleurodelinae</taxon>
        <taxon>Pleurodeles</taxon>
    </lineage>
</organism>
<protein>
    <submittedName>
        <fullName evidence="1">Uncharacterized protein</fullName>
    </submittedName>
</protein>
<comment type="caution">
    <text evidence="1">The sequence shown here is derived from an EMBL/GenBank/DDBJ whole genome shotgun (WGS) entry which is preliminary data.</text>
</comment>
<gene>
    <name evidence="1" type="ORF">NDU88_007771</name>
</gene>
<name>A0AAV7STS7_PLEWA</name>
<evidence type="ECO:0000313" key="2">
    <source>
        <dbReference type="Proteomes" id="UP001066276"/>
    </source>
</evidence>
<reference evidence="1" key="1">
    <citation type="journal article" date="2022" name="bioRxiv">
        <title>Sequencing and chromosome-scale assembly of the giantPleurodeles waltlgenome.</title>
        <authorList>
            <person name="Brown T."/>
            <person name="Elewa A."/>
            <person name="Iarovenko S."/>
            <person name="Subramanian E."/>
            <person name="Araus A.J."/>
            <person name="Petzold A."/>
            <person name="Susuki M."/>
            <person name="Suzuki K.-i.T."/>
            <person name="Hayashi T."/>
            <person name="Toyoda A."/>
            <person name="Oliveira C."/>
            <person name="Osipova E."/>
            <person name="Leigh N.D."/>
            <person name="Simon A."/>
            <person name="Yun M.H."/>
        </authorList>
    </citation>
    <scope>NUCLEOTIDE SEQUENCE</scope>
    <source>
        <strain evidence="1">20211129_DDA</strain>
        <tissue evidence="1">Liver</tissue>
    </source>
</reference>
<proteinExistence type="predicted"/>
<dbReference type="AlphaFoldDB" id="A0AAV7STS7"/>
<accession>A0AAV7STS7</accession>
<keyword evidence="2" id="KW-1185">Reference proteome</keyword>
<evidence type="ECO:0000313" key="1">
    <source>
        <dbReference type="EMBL" id="KAJ1167379.1"/>
    </source>
</evidence>
<dbReference type="EMBL" id="JANPWB010000008">
    <property type="protein sequence ID" value="KAJ1167379.1"/>
    <property type="molecule type" value="Genomic_DNA"/>
</dbReference>